<name>A0A0A9CL70_ARUDO</name>
<dbReference type="AlphaFoldDB" id="A0A0A9CL70"/>
<proteinExistence type="predicted"/>
<reference evidence="1" key="2">
    <citation type="journal article" date="2015" name="Data Brief">
        <title>Shoot transcriptome of the giant reed, Arundo donax.</title>
        <authorList>
            <person name="Barrero R.A."/>
            <person name="Guerrero F.D."/>
            <person name="Moolhuijzen P."/>
            <person name="Goolsby J.A."/>
            <person name="Tidwell J."/>
            <person name="Bellgard S.E."/>
            <person name="Bellgard M.I."/>
        </authorList>
    </citation>
    <scope>NUCLEOTIDE SEQUENCE</scope>
    <source>
        <tissue evidence="1">Shoot tissue taken approximately 20 cm above the soil surface</tissue>
    </source>
</reference>
<evidence type="ECO:0000313" key="1">
    <source>
        <dbReference type="EMBL" id="JAD75193.1"/>
    </source>
</evidence>
<reference evidence="1" key="1">
    <citation type="submission" date="2014-09" db="EMBL/GenBank/DDBJ databases">
        <authorList>
            <person name="Magalhaes I.L.F."/>
            <person name="Oliveira U."/>
            <person name="Santos F.R."/>
            <person name="Vidigal T.H.D.A."/>
            <person name="Brescovit A.D."/>
            <person name="Santos A.J."/>
        </authorList>
    </citation>
    <scope>NUCLEOTIDE SEQUENCE</scope>
    <source>
        <tissue evidence="1">Shoot tissue taken approximately 20 cm above the soil surface</tissue>
    </source>
</reference>
<sequence length="98" mass="11423">MVFHYSNSKKTSPSKFNAEFAEKLSRESLERTITTIVTRFFFPGPTAFFQAKLNLTSSRSPPLLYQALPSLQDQVHHQNHYLRRGTQYLVHLYFGKEV</sequence>
<dbReference type="EMBL" id="GBRH01222702">
    <property type="protein sequence ID" value="JAD75193.1"/>
    <property type="molecule type" value="Transcribed_RNA"/>
</dbReference>
<organism evidence="1">
    <name type="scientific">Arundo donax</name>
    <name type="common">Giant reed</name>
    <name type="synonym">Donax arundinaceus</name>
    <dbReference type="NCBI Taxonomy" id="35708"/>
    <lineage>
        <taxon>Eukaryota</taxon>
        <taxon>Viridiplantae</taxon>
        <taxon>Streptophyta</taxon>
        <taxon>Embryophyta</taxon>
        <taxon>Tracheophyta</taxon>
        <taxon>Spermatophyta</taxon>
        <taxon>Magnoliopsida</taxon>
        <taxon>Liliopsida</taxon>
        <taxon>Poales</taxon>
        <taxon>Poaceae</taxon>
        <taxon>PACMAD clade</taxon>
        <taxon>Arundinoideae</taxon>
        <taxon>Arundineae</taxon>
        <taxon>Arundo</taxon>
    </lineage>
</organism>
<accession>A0A0A9CL70</accession>
<protein>
    <submittedName>
        <fullName evidence="1">Uncharacterized protein</fullName>
    </submittedName>
</protein>